<dbReference type="GO" id="GO:0003924">
    <property type="term" value="F:GTPase activity"/>
    <property type="evidence" value="ECO:0007669"/>
    <property type="project" value="InterPro"/>
</dbReference>
<keyword evidence="12" id="KW-1185">Reference proteome</keyword>
<evidence type="ECO:0000256" key="4">
    <source>
        <dbReference type="ARBA" id="ARBA00023054"/>
    </source>
</evidence>
<evidence type="ECO:0000256" key="7">
    <source>
        <dbReference type="SAM" id="Coils"/>
    </source>
</evidence>
<comment type="subcellular location">
    <subcellularLocation>
        <location evidence="1">Membrane</location>
    </subcellularLocation>
</comment>
<dbReference type="Gene3D" id="3.40.50.300">
    <property type="entry name" value="P-loop containing nucleotide triphosphate hydrolases"/>
    <property type="match status" value="1"/>
</dbReference>
<keyword evidence="2" id="KW-0547">Nucleotide-binding</keyword>
<evidence type="ECO:0000313" key="11">
    <source>
        <dbReference type="EMBL" id="KNE69090.1"/>
    </source>
</evidence>
<evidence type="ECO:0000256" key="8">
    <source>
        <dbReference type="SAM" id="MobiDB-lite"/>
    </source>
</evidence>
<dbReference type="STRING" id="578462.A0A0L0T350"/>
<evidence type="ECO:0000256" key="9">
    <source>
        <dbReference type="SAM" id="Phobius"/>
    </source>
</evidence>
<keyword evidence="5" id="KW-0342">GTP-binding</keyword>
<organism evidence="11 12">
    <name type="scientific">Allomyces macrogynus (strain ATCC 38327)</name>
    <name type="common">Allomyces javanicus var. macrogynus</name>
    <dbReference type="NCBI Taxonomy" id="578462"/>
    <lineage>
        <taxon>Eukaryota</taxon>
        <taxon>Fungi</taxon>
        <taxon>Fungi incertae sedis</taxon>
        <taxon>Blastocladiomycota</taxon>
        <taxon>Blastocladiomycetes</taxon>
        <taxon>Blastocladiales</taxon>
        <taxon>Blastocladiaceae</taxon>
        <taxon>Allomyces</taxon>
    </lineage>
</organism>
<dbReference type="VEuPathDB" id="FungiDB:AMAG_13956"/>
<keyword evidence="3" id="KW-0378">Hydrolase</keyword>
<evidence type="ECO:0000259" key="10">
    <source>
        <dbReference type="PROSITE" id="PS51718"/>
    </source>
</evidence>
<reference evidence="12" key="2">
    <citation type="submission" date="2009-11" db="EMBL/GenBank/DDBJ databases">
        <title>The Genome Sequence of Allomyces macrogynus strain ATCC 38327.</title>
        <authorList>
            <consortium name="The Broad Institute Genome Sequencing Platform"/>
            <person name="Russ C."/>
            <person name="Cuomo C."/>
            <person name="Shea T."/>
            <person name="Young S.K."/>
            <person name="Zeng Q."/>
            <person name="Koehrsen M."/>
            <person name="Haas B."/>
            <person name="Borodovsky M."/>
            <person name="Guigo R."/>
            <person name="Alvarado L."/>
            <person name="Berlin A."/>
            <person name="Borenstein D."/>
            <person name="Chen Z."/>
            <person name="Engels R."/>
            <person name="Freedman E."/>
            <person name="Gellesch M."/>
            <person name="Goldberg J."/>
            <person name="Griggs A."/>
            <person name="Gujja S."/>
            <person name="Heiman D."/>
            <person name="Hepburn T."/>
            <person name="Howarth C."/>
            <person name="Jen D."/>
            <person name="Larson L."/>
            <person name="Lewis B."/>
            <person name="Mehta T."/>
            <person name="Park D."/>
            <person name="Pearson M."/>
            <person name="Roberts A."/>
            <person name="Saif S."/>
            <person name="Shenoy N."/>
            <person name="Sisk P."/>
            <person name="Stolte C."/>
            <person name="Sykes S."/>
            <person name="Walk T."/>
            <person name="White J."/>
            <person name="Yandava C."/>
            <person name="Burger G."/>
            <person name="Gray M.W."/>
            <person name="Holland P.W.H."/>
            <person name="King N."/>
            <person name="Lang F.B.F."/>
            <person name="Roger A.J."/>
            <person name="Ruiz-Trillo I."/>
            <person name="Lander E."/>
            <person name="Nusbaum C."/>
        </authorList>
    </citation>
    <scope>NUCLEOTIDE SEQUENCE [LARGE SCALE GENOMIC DNA]</scope>
    <source>
        <strain evidence="12">ATCC 38327</strain>
    </source>
</reference>
<feature type="domain" description="Dynamin-type G" evidence="10">
    <location>
        <begin position="236"/>
        <end position="553"/>
    </location>
</feature>
<name>A0A0L0T350_ALLM3</name>
<gene>
    <name evidence="11" type="ORF">AMAG_13956</name>
</gene>
<protein>
    <recommendedName>
        <fullName evidence="10">Dynamin-type G domain-containing protein</fullName>
    </recommendedName>
</protein>
<feature type="region of interest" description="Disordered" evidence="8">
    <location>
        <begin position="1"/>
        <end position="29"/>
    </location>
</feature>
<feature type="compositionally biased region" description="Polar residues" evidence="8">
    <location>
        <begin position="161"/>
        <end position="172"/>
    </location>
</feature>
<sequence length="963" mass="104472">MSSTFPRRSTLVGRPAMPPPPHPPSQPAASAVLSEMYTENQKRLVAYLQRARGLVSEVERLTQSSQHQRLLYPLDLARIHGGSRADHEAHHQRSNSRLARTISTRITPAVRVLIGGSKRSGTAAPPGSEIAPPVAYNRRVSAPHVSSASSTAARSEIGTAPTRQLSRASSSRSFHDDSDTGNDDGDEVETLFRVLTLDVPATSAGFLLPADALTSMLRNKLTEVRQHLVTLEGRVQDPTCRILVTGDLNSGKSSFVNALLRRNVVPVDQQPLTNVFVEVLDARHNTARGQREEVHLVRDGATILSGSQGGDDKSKRAMQPPAQQRHPKHKAAAHVDEADVYPLDQLAHLVAEPNGYEMIKCFISEDPAATSTSVLVGNESVDVHMIDSPGLNRDVWQTMALFSQEKEIDVIVFVVSAPDHFTLSSREFLTKAGQEKAYIFVVINKFDSIRDKERCKRTILRQIQQLSPHTFEYRDKLVHFVSAEGMLRDVQAAQRAGAVAVSETPRIAEFLHVERALKEFTLEKRAVSKQSPVKRYIEHLLHDMELLLDFNVAKLNERLTELRDDLAAVQPREAELAERKLAVMRELNDTIARAGDSSAAVVAAKIAKLPALLVERGEAVEWPGLLHAHDYVRSLHRALVDVVGMELEACRQHALTEMQAAWDVMANAHAEWALAAAAALGTPDAAAAAKSSLVPLKVPATPLTQLYPLTMALTPAALLFPHSAITSSADSSSTVTLQRIAAMIPTSRAAWRETWHATTTWVLSLTWSDVVGAPSAAISFARTSLIALVPTGTTSMASLALTGCSFITRSAMFPTRSISSDLFSLGLRVGLRRMTLFAAAGAFVAAGAFGYHYVATMPAHLPHTLAAAVIDRMRAAQYPDTISAHLRTTAAVALTHTLGDAAAKMDAGIGSVRDRRDALAAQVQAAEEAVDEMESVKERCVLLRGQVHAVAVDESLASVPVRA</sequence>
<dbReference type="GO" id="GO:0005741">
    <property type="term" value="C:mitochondrial outer membrane"/>
    <property type="evidence" value="ECO:0007669"/>
    <property type="project" value="TreeGrafter"/>
</dbReference>
<feature type="region of interest" description="Disordered" evidence="8">
    <location>
        <begin position="141"/>
        <end position="185"/>
    </location>
</feature>
<dbReference type="GO" id="GO:0051646">
    <property type="term" value="P:mitochondrion localization"/>
    <property type="evidence" value="ECO:0007669"/>
    <property type="project" value="TreeGrafter"/>
</dbReference>
<reference evidence="11 12" key="1">
    <citation type="submission" date="2009-11" db="EMBL/GenBank/DDBJ databases">
        <title>Annotation of Allomyces macrogynus ATCC 38327.</title>
        <authorList>
            <consortium name="The Broad Institute Genome Sequencing Platform"/>
            <person name="Russ C."/>
            <person name="Cuomo C."/>
            <person name="Burger G."/>
            <person name="Gray M.W."/>
            <person name="Holland P.W.H."/>
            <person name="King N."/>
            <person name="Lang F.B.F."/>
            <person name="Roger A.J."/>
            <person name="Ruiz-Trillo I."/>
            <person name="Young S.K."/>
            <person name="Zeng Q."/>
            <person name="Gargeya S."/>
            <person name="Fitzgerald M."/>
            <person name="Haas B."/>
            <person name="Abouelleil A."/>
            <person name="Alvarado L."/>
            <person name="Arachchi H.M."/>
            <person name="Berlin A."/>
            <person name="Chapman S.B."/>
            <person name="Gearin G."/>
            <person name="Goldberg J."/>
            <person name="Griggs A."/>
            <person name="Gujja S."/>
            <person name="Hansen M."/>
            <person name="Heiman D."/>
            <person name="Howarth C."/>
            <person name="Larimer J."/>
            <person name="Lui A."/>
            <person name="MacDonald P.J.P."/>
            <person name="McCowen C."/>
            <person name="Montmayeur A."/>
            <person name="Murphy C."/>
            <person name="Neiman D."/>
            <person name="Pearson M."/>
            <person name="Priest M."/>
            <person name="Roberts A."/>
            <person name="Saif S."/>
            <person name="Shea T."/>
            <person name="Sisk P."/>
            <person name="Stolte C."/>
            <person name="Sykes S."/>
            <person name="Wortman J."/>
            <person name="Nusbaum C."/>
            <person name="Birren B."/>
        </authorList>
    </citation>
    <scope>NUCLEOTIDE SEQUENCE [LARGE SCALE GENOMIC DNA]</scope>
    <source>
        <strain evidence="11 12">ATCC 38327</strain>
    </source>
</reference>
<evidence type="ECO:0000256" key="1">
    <source>
        <dbReference type="ARBA" id="ARBA00004370"/>
    </source>
</evidence>
<dbReference type="eggNOG" id="KOG0448">
    <property type="taxonomic scope" value="Eukaryota"/>
</dbReference>
<dbReference type="EMBL" id="GG745359">
    <property type="protein sequence ID" value="KNE69090.1"/>
    <property type="molecule type" value="Genomic_DNA"/>
</dbReference>
<dbReference type="Proteomes" id="UP000054350">
    <property type="component" value="Unassembled WGS sequence"/>
</dbReference>
<evidence type="ECO:0000256" key="6">
    <source>
        <dbReference type="ARBA" id="ARBA00023136"/>
    </source>
</evidence>
<proteinExistence type="predicted"/>
<dbReference type="Pfam" id="PF00350">
    <property type="entry name" value="Dynamin_N"/>
    <property type="match status" value="1"/>
</dbReference>
<dbReference type="GO" id="GO:0008053">
    <property type="term" value="P:mitochondrial fusion"/>
    <property type="evidence" value="ECO:0007669"/>
    <property type="project" value="TreeGrafter"/>
</dbReference>
<keyword evidence="4 7" id="KW-0175">Coiled coil</keyword>
<feature type="compositionally biased region" description="Polar residues" evidence="8">
    <location>
        <begin position="144"/>
        <end position="153"/>
    </location>
</feature>
<dbReference type="InterPro" id="IPR027094">
    <property type="entry name" value="Mitofusin_fam"/>
</dbReference>
<dbReference type="GO" id="GO:0005525">
    <property type="term" value="F:GTP binding"/>
    <property type="evidence" value="ECO:0007669"/>
    <property type="project" value="UniProtKB-KW"/>
</dbReference>
<dbReference type="PANTHER" id="PTHR10465:SF0">
    <property type="entry name" value="SARCALUMENIN"/>
    <property type="match status" value="1"/>
</dbReference>
<dbReference type="SUPFAM" id="SSF52540">
    <property type="entry name" value="P-loop containing nucleoside triphosphate hydrolases"/>
    <property type="match status" value="1"/>
</dbReference>
<keyword evidence="6 9" id="KW-0472">Membrane</keyword>
<evidence type="ECO:0000256" key="3">
    <source>
        <dbReference type="ARBA" id="ARBA00022801"/>
    </source>
</evidence>
<dbReference type="InterPro" id="IPR045063">
    <property type="entry name" value="Dynamin_N"/>
</dbReference>
<feature type="transmembrane region" description="Helical" evidence="9">
    <location>
        <begin position="785"/>
        <end position="807"/>
    </location>
</feature>
<feature type="compositionally biased region" description="Pro residues" evidence="8">
    <location>
        <begin position="16"/>
        <end position="26"/>
    </location>
</feature>
<evidence type="ECO:0000313" key="12">
    <source>
        <dbReference type="Proteomes" id="UP000054350"/>
    </source>
</evidence>
<feature type="transmembrane region" description="Helical" evidence="9">
    <location>
        <begin position="834"/>
        <end position="854"/>
    </location>
</feature>
<feature type="coiled-coil region" evidence="7">
    <location>
        <begin position="909"/>
        <end position="946"/>
    </location>
</feature>
<dbReference type="OrthoDB" id="9984778at2759"/>
<evidence type="ECO:0000256" key="2">
    <source>
        <dbReference type="ARBA" id="ARBA00022741"/>
    </source>
</evidence>
<keyword evidence="9" id="KW-0812">Transmembrane</keyword>
<dbReference type="AlphaFoldDB" id="A0A0L0T350"/>
<accession>A0A0L0T350</accession>
<feature type="region of interest" description="Disordered" evidence="8">
    <location>
        <begin position="302"/>
        <end position="328"/>
    </location>
</feature>
<keyword evidence="9" id="KW-1133">Transmembrane helix</keyword>
<dbReference type="InterPro" id="IPR027417">
    <property type="entry name" value="P-loop_NTPase"/>
</dbReference>
<evidence type="ECO:0000256" key="5">
    <source>
        <dbReference type="ARBA" id="ARBA00023134"/>
    </source>
</evidence>
<dbReference type="PROSITE" id="PS51718">
    <property type="entry name" value="G_DYNAMIN_2"/>
    <property type="match status" value="1"/>
</dbReference>
<dbReference type="InterPro" id="IPR030381">
    <property type="entry name" value="G_DYNAMIN_dom"/>
</dbReference>
<dbReference type="PANTHER" id="PTHR10465">
    <property type="entry name" value="TRANSMEMBRANE GTPASE FZO1"/>
    <property type="match status" value="1"/>
</dbReference>